<evidence type="ECO:0000256" key="1">
    <source>
        <dbReference type="ARBA" id="ARBA00022553"/>
    </source>
</evidence>
<dbReference type="PANTHER" id="PTHR48111">
    <property type="entry name" value="REGULATOR OF RPOS"/>
    <property type="match status" value="1"/>
</dbReference>
<feature type="modified residue" description="4-aspartylphosphate" evidence="6">
    <location>
        <position position="24"/>
    </location>
</feature>
<gene>
    <name evidence="10" type="primary">phoB</name>
    <name evidence="10" type="ORF">GCM10010995_03420</name>
</gene>
<reference evidence="10" key="1">
    <citation type="journal article" date="2014" name="Int. J. Syst. Evol. Microbiol.">
        <title>Complete genome sequence of Corynebacterium casei LMG S-19264T (=DSM 44701T), isolated from a smear-ripened cheese.</title>
        <authorList>
            <consortium name="US DOE Joint Genome Institute (JGI-PGF)"/>
            <person name="Walter F."/>
            <person name="Albersmeier A."/>
            <person name="Kalinowski J."/>
            <person name="Ruckert C."/>
        </authorList>
    </citation>
    <scope>NUCLEOTIDE SEQUENCE</scope>
    <source>
        <strain evidence="10">CGMCC 1.15758</strain>
    </source>
</reference>
<dbReference type="GO" id="GO:0000976">
    <property type="term" value="F:transcription cis-regulatory region binding"/>
    <property type="evidence" value="ECO:0007669"/>
    <property type="project" value="TreeGrafter"/>
</dbReference>
<dbReference type="Gene3D" id="3.40.50.2300">
    <property type="match status" value="1"/>
</dbReference>
<dbReference type="SMART" id="SM00448">
    <property type="entry name" value="REC"/>
    <property type="match status" value="1"/>
</dbReference>
<accession>A0A8J3E7V9</accession>
<dbReference type="GO" id="GO:0005829">
    <property type="term" value="C:cytosol"/>
    <property type="evidence" value="ECO:0007669"/>
    <property type="project" value="TreeGrafter"/>
</dbReference>
<dbReference type="GO" id="GO:0032993">
    <property type="term" value="C:protein-DNA complex"/>
    <property type="evidence" value="ECO:0007669"/>
    <property type="project" value="TreeGrafter"/>
</dbReference>
<evidence type="ECO:0000256" key="6">
    <source>
        <dbReference type="PROSITE-ProRule" id="PRU00169"/>
    </source>
</evidence>
<evidence type="ECO:0000256" key="5">
    <source>
        <dbReference type="ARBA" id="ARBA00023163"/>
    </source>
</evidence>
<evidence type="ECO:0000256" key="2">
    <source>
        <dbReference type="ARBA" id="ARBA00023012"/>
    </source>
</evidence>
<dbReference type="SUPFAM" id="SSF52172">
    <property type="entry name" value="CheY-like"/>
    <property type="match status" value="1"/>
</dbReference>
<dbReference type="Pfam" id="PF00486">
    <property type="entry name" value="Trans_reg_C"/>
    <property type="match status" value="1"/>
</dbReference>
<dbReference type="GO" id="GO:0006355">
    <property type="term" value="P:regulation of DNA-templated transcription"/>
    <property type="evidence" value="ECO:0007669"/>
    <property type="project" value="InterPro"/>
</dbReference>
<name>A0A8J3E7V9_9GAMM</name>
<dbReference type="EMBL" id="BMJS01000002">
    <property type="protein sequence ID" value="GGF89426.1"/>
    <property type="molecule type" value="Genomic_DNA"/>
</dbReference>
<dbReference type="SUPFAM" id="SSF46894">
    <property type="entry name" value="C-terminal effector domain of the bipartite response regulators"/>
    <property type="match status" value="1"/>
</dbReference>
<keyword evidence="4 7" id="KW-0238">DNA-binding</keyword>
<evidence type="ECO:0000256" key="7">
    <source>
        <dbReference type="PROSITE-ProRule" id="PRU01091"/>
    </source>
</evidence>
<dbReference type="Pfam" id="PF00072">
    <property type="entry name" value="Response_reg"/>
    <property type="match status" value="1"/>
</dbReference>
<dbReference type="InterPro" id="IPR001867">
    <property type="entry name" value="OmpR/PhoB-type_DNA-bd"/>
</dbReference>
<keyword evidence="2" id="KW-0902">Two-component regulatory system</keyword>
<feature type="domain" description="Response regulatory" evidence="8">
    <location>
        <begin position="1"/>
        <end position="91"/>
    </location>
</feature>
<evidence type="ECO:0000256" key="4">
    <source>
        <dbReference type="ARBA" id="ARBA00023125"/>
    </source>
</evidence>
<evidence type="ECO:0000313" key="10">
    <source>
        <dbReference type="EMBL" id="GGF89426.1"/>
    </source>
</evidence>
<dbReference type="InterPro" id="IPR011006">
    <property type="entry name" value="CheY-like_superfamily"/>
</dbReference>
<protein>
    <submittedName>
        <fullName evidence="10">Phosphate regulon transcriptional regulatory protein PhoB</fullName>
    </submittedName>
</protein>
<dbReference type="Gene3D" id="1.10.10.10">
    <property type="entry name" value="Winged helix-like DNA-binding domain superfamily/Winged helix DNA-binding domain"/>
    <property type="match status" value="1"/>
</dbReference>
<dbReference type="Gene3D" id="6.10.250.690">
    <property type="match status" value="1"/>
</dbReference>
<dbReference type="InterPro" id="IPR016032">
    <property type="entry name" value="Sig_transdc_resp-reg_C-effctor"/>
</dbReference>
<proteinExistence type="predicted"/>
<keyword evidence="11" id="KW-1185">Reference proteome</keyword>
<dbReference type="PANTHER" id="PTHR48111:SF1">
    <property type="entry name" value="TWO-COMPONENT RESPONSE REGULATOR ORR33"/>
    <property type="match status" value="1"/>
</dbReference>
<comment type="caution">
    <text evidence="10">The sequence shown here is derived from an EMBL/GenBank/DDBJ whole genome shotgun (WGS) entry which is preliminary data.</text>
</comment>
<keyword evidence="5" id="KW-0804">Transcription</keyword>
<dbReference type="SMART" id="SM00862">
    <property type="entry name" value="Trans_reg_C"/>
    <property type="match status" value="1"/>
</dbReference>
<dbReference type="InterPro" id="IPR036388">
    <property type="entry name" value="WH-like_DNA-bd_sf"/>
</dbReference>
<dbReference type="PROSITE" id="PS50110">
    <property type="entry name" value="RESPONSE_REGULATORY"/>
    <property type="match status" value="1"/>
</dbReference>
<dbReference type="PROSITE" id="PS51755">
    <property type="entry name" value="OMPR_PHOB"/>
    <property type="match status" value="1"/>
</dbReference>
<dbReference type="InterPro" id="IPR039420">
    <property type="entry name" value="WalR-like"/>
</dbReference>
<dbReference type="Proteomes" id="UP000636949">
    <property type="component" value="Unassembled WGS sequence"/>
</dbReference>
<evidence type="ECO:0000256" key="3">
    <source>
        <dbReference type="ARBA" id="ARBA00023015"/>
    </source>
</evidence>
<dbReference type="CDD" id="cd00383">
    <property type="entry name" value="trans_reg_C"/>
    <property type="match status" value="1"/>
</dbReference>
<reference evidence="10" key="2">
    <citation type="submission" date="2020-09" db="EMBL/GenBank/DDBJ databases">
        <authorList>
            <person name="Sun Q."/>
            <person name="Zhou Y."/>
        </authorList>
    </citation>
    <scope>NUCLEOTIDE SEQUENCE</scope>
    <source>
        <strain evidence="10">CGMCC 1.15758</strain>
    </source>
</reference>
<feature type="DNA-binding region" description="OmpR/PhoB-type" evidence="7">
    <location>
        <begin position="101"/>
        <end position="199"/>
    </location>
</feature>
<evidence type="ECO:0000313" key="11">
    <source>
        <dbReference type="Proteomes" id="UP000636949"/>
    </source>
</evidence>
<evidence type="ECO:0000259" key="8">
    <source>
        <dbReference type="PROSITE" id="PS50110"/>
    </source>
</evidence>
<evidence type="ECO:0000259" key="9">
    <source>
        <dbReference type="PROSITE" id="PS51755"/>
    </source>
</evidence>
<keyword evidence="3" id="KW-0805">Transcription regulation</keyword>
<dbReference type="InterPro" id="IPR001789">
    <property type="entry name" value="Sig_transdc_resp-reg_receiver"/>
</dbReference>
<sequence>MAENGMQALKLLMSDSSIDLVLLDWMLPDTSGIKLLAQIRQTKPLESLPVIMLTAKAEEGDVLRGFGMGVDDYVTKPFSPKELVMRIQALLKRTKGGNDDKSKLTFRELNADLESHLLVFKGKVIKCGRLEFKLITYLMKHAGKTLSRERILDHVWNADKEITERTVDVHIARVRKLLAPFHYDIYLRAIRGEGYQLINQELV</sequence>
<dbReference type="AlphaFoldDB" id="A0A8J3E7V9"/>
<dbReference type="GO" id="GO:0000156">
    <property type="term" value="F:phosphorelay response regulator activity"/>
    <property type="evidence" value="ECO:0007669"/>
    <property type="project" value="TreeGrafter"/>
</dbReference>
<organism evidence="10 11">
    <name type="scientific">Cysteiniphilum litorale</name>
    <dbReference type="NCBI Taxonomy" id="2056700"/>
    <lineage>
        <taxon>Bacteria</taxon>
        <taxon>Pseudomonadati</taxon>
        <taxon>Pseudomonadota</taxon>
        <taxon>Gammaproteobacteria</taxon>
        <taxon>Thiotrichales</taxon>
        <taxon>Fastidiosibacteraceae</taxon>
        <taxon>Cysteiniphilum</taxon>
    </lineage>
</organism>
<keyword evidence="1 6" id="KW-0597">Phosphoprotein</keyword>
<feature type="domain" description="OmpR/PhoB-type" evidence="9">
    <location>
        <begin position="101"/>
        <end position="199"/>
    </location>
</feature>